<gene>
    <name evidence="1" type="ORF">SR187_9260</name>
</gene>
<dbReference type="SUPFAM" id="SSF160379">
    <property type="entry name" value="SP0830-like"/>
    <property type="match status" value="1"/>
</dbReference>
<proteinExistence type="predicted"/>
<dbReference type="KEGG" id="srq:SR187_9260"/>
<dbReference type="AlphaFoldDB" id="A0A2Z5U5H3"/>
<organism evidence="1 2">
    <name type="scientific">Streptococcus ruminantium</name>
    <dbReference type="NCBI Taxonomy" id="1917441"/>
    <lineage>
        <taxon>Bacteria</taxon>
        <taxon>Bacillati</taxon>
        <taxon>Bacillota</taxon>
        <taxon>Bacilli</taxon>
        <taxon>Lactobacillales</taxon>
        <taxon>Streptococcaceae</taxon>
        <taxon>Streptococcus</taxon>
    </lineage>
</organism>
<dbReference type="EMBL" id="AP018400">
    <property type="protein sequence ID" value="BBA93453.1"/>
    <property type="molecule type" value="Genomic_DNA"/>
</dbReference>
<reference evidence="1 2" key="1">
    <citation type="journal article" date="2018" name="Genome Biol. Evol.">
        <title>Complete Genome Sequence of Streptococcus ruminantium sp. nov. GUT-187T (=DSM 104980T =JCM 31869T), the Type Strain of S. ruminantium, and Comparison with Genome Sequences of Streptococcus suis Strains.</title>
        <authorList>
            <person name="Tohya M."/>
            <person name="Sekizaki T."/>
            <person name="Miyoshi-Akiyama T."/>
        </authorList>
    </citation>
    <scope>NUCLEOTIDE SEQUENCE [LARGE SCALE GENOMIC DNA]</scope>
    <source>
        <strain evidence="1 2">GUT187T</strain>
    </source>
</reference>
<evidence type="ECO:0000313" key="2">
    <source>
        <dbReference type="Proteomes" id="UP000269331"/>
    </source>
</evidence>
<sequence length="68" mass="7847">MILTNDEINMGKLAELLKQDFGDEALYSDSRCLYMYSPREARKKKLNTNYLEEQLGIVATMRKLSVVS</sequence>
<accession>A0A2Z5U5H3</accession>
<evidence type="ECO:0000313" key="1">
    <source>
        <dbReference type="EMBL" id="BBA93453.1"/>
    </source>
</evidence>
<name>A0A2Z5U5H3_9STRE</name>
<protein>
    <submittedName>
        <fullName evidence="1">DUF1697 domain-containing protein</fullName>
    </submittedName>
</protein>
<dbReference type="Proteomes" id="UP000269331">
    <property type="component" value="Chromosome"/>
</dbReference>